<evidence type="ECO:0000313" key="1">
    <source>
        <dbReference type="EMBL" id="SDK91958.1"/>
    </source>
</evidence>
<dbReference type="Gene3D" id="2.50.20.20">
    <property type="match status" value="1"/>
</dbReference>
<gene>
    <name evidence="1" type="ORF">SAMN05421806_11467</name>
</gene>
<evidence type="ECO:0000313" key="2">
    <source>
        <dbReference type="Proteomes" id="UP000199155"/>
    </source>
</evidence>
<evidence type="ECO:0008006" key="3">
    <source>
        <dbReference type="Google" id="ProtNLM"/>
    </source>
</evidence>
<keyword evidence="2" id="KW-1185">Reference proteome</keyword>
<dbReference type="EMBL" id="FNFF01000014">
    <property type="protein sequence ID" value="SDK91958.1"/>
    <property type="molecule type" value="Genomic_DNA"/>
</dbReference>
<dbReference type="Proteomes" id="UP000199155">
    <property type="component" value="Unassembled WGS sequence"/>
</dbReference>
<protein>
    <recommendedName>
        <fullName evidence="3">Lipoprotein</fullName>
    </recommendedName>
</protein>
<reference evidence="1 2" key="1">
    <citation type="submission" date="2016-10" db="EMBL/GenBank/DDBJ databases">
        <authorList>
            <person name="de Groot N.N."/>
        </authorList>
    </citation>
    <scope>NUCLEOTIDE SEQUENCE [LARGE SCALE GENOMIC DNA]</scope>
    <source>
        <strain evidence="1 2">CGMCC 4.5727</strain>
    </source>
</reference>
<dbReference type="STRING" id="417292.SAMN05421806_11467"/>
<accession>A0A1G9FU83</accession>
<name>A0A1G9FU83_9ACTN</name>
<dbReference type="AlphaFoldDB" id="A0A1G9FU83"/>
<proteinExistence type="predicted"/>
<sequence>MKRYGNAHTKSYGTAHGKRYGKSVAAAGVCAVFALAGCSGPDSGSGAGGGKSAFEGKSADAIAQEAAAAMKTAKSFRTVTDGKQRGQRTRMEIAFAGDGRCTTTLDLPEIGRVESVTVGGASYSKGGPAFMKMALGSETAAKEAAGRWVKGAQSDSTCKRDTLVNPAAMKGATRGADAEVDGRRTATLEMTAQDNKVTMHVAAEGKPYVLRIVTEGALTSTATFSSYDRPLEIKAPPAAQVVEAKAAAQQPAQ</sequence>
<organism evidence="1 2">
    <name type="scientific">Streptomyces indicus</name>
    <dbReference type="NCBI Taxonomy" id="417292"/>
    <lineage>
        <taxon>Bacteria</taxon>
        <taxon>Bacillati</taxon>
        <taxon>Actinomycetota</taxon>
        <taxon>Actinomycetes</taxon>
        <taxon>Kitasatosporales</taxon>
        <taxon>Streptomycetaceae</taxon>
        <taxon>Streptomyces</taxon>
    </lineage>
</organism>